<comment type="similarity">
    <text evidence="1">Belongs to the DprA/Smf family.</text>
</comment>
<dbReference type="InterPro" id="IPR057338">
    <property type="entry name" value="DprA_SAM"/>
</dbReference>
<dbReference type="Gene3D" id="1.10.10.10">
    <property type="entry name" value="Winged helix-like DNA-binding domain superfamily/Winged helix DNA-binding domain"/>
    <property type="match status" value="1"/>
</dbReference>
<dbReference type="PANTHER" id="PTHR43022">
    <property type="entry name" value="PROTEIN SMF"/>
    <property type="match status" value="1"/>
</dbReference>
<gene>
    <name evidence="5" type="primary">dprA</name>
    <name evidence="5" type="ORF">GCM10009092_41380</name>
</gene>
<evidence type="ECO:0000259" key="3">
    <source>
        <dbReference type="Pfam" id="PF17782"/>
    </source>
</evidence>
<dbReference type="Proteomes" id="UP001501757">
    <property type="component" value="Unassembled WGS sequence"/>
</dbReference>
<dbReference type="PANTHER" id="PTHR43022:SF1">
    <property type="entry name" value="PROTEIN SMF"/>
    <property type="match status" value="1"/>
</dbReference>
<protein>
    <submittedName>
        <fullName evidence="5">DNA-processing protein DprA</fullName>
    </submittedName>
</protein>
<dbReference type="Gene3D" id="3.40.50.450">
    <property type="match status" value="1"/>
</dbReference>
<feature type="domain" description="Smf/DprA SLOG" evidence="2">
    <location>
        <begin position="84"/>
        <end position="291"/>
    </location>
</feature>
<feature type="domain" description="DprA winged helix" evidence="3">
    <location>
        <begin position="318"/>
        <end position="363"/>
    </location>
</feature>
<dbReference type="Pfam" id="PF25317">
    <property type="entry name" value="SAM_SMF"/>
    <property type="match status" value="1"/>
</dbReference>
<dbReference type="NCBIfam" id="TIGR00732">
    <property type="entry name" value="dprA"/>
    <property type="match status" value="1"/>
</dbReference>
<feature type="domain" description="Smf/DprA SAM" evidence="4">
    <location>
        <begin position="6"/>
        <end position="71"/>
    </location>
</feature>
<accession>A0ABN0XUR9</accession>
<dbReference type="RefSeq" id="WP_343847326.1">
    <property type="nucleotide sequence ID" value="NZ_BAAAEI010000029.1"/>
</dbReference>
<dbReference type="Pfam" id="PF17782">
    <property type="entry name" value="WHD_DprA"/>
    <property type="match status" value="1"/>
</dbReference>
<keyword evidence="6" id="KW-1185">Reference proteome</keyword>
<dbReference type="InterPro" id="IPR041614">
    <property type="entry name" value="DprA_WH"/>
</dbReference>
<reference evidence="5 6" key="1">
    <citation type="journal article" date="2019" name="Int. J. Syst. Evol. Microbiol.">
        <title>The Global Catalogue of Microorganisms (GCM) 10K type strain sequencing project: providing services to taxonomists for standard genome sequencing and annotation.</title>
        <authorList>
            <consortium name="The Broad Institute Genomics Platform"/>
            <consortium name="The Broad Institute Genome Sequencing Center for Infectious Disease"/>
            <person name="Wu L."/>
            <person name="Ma J."/>
        </authorList>
    </citation>
    <scope>NUCLEOTIDE SEQUENCE [LARGE SCALE GENOMIC DNA]</scope>
    <source>
        <strain evidence="5 6">JCM 13378</strain>
    </source>
</reference>
<name>A0ABN0XUR9_9ALTE</name>
<sequence>MTNEDNMMAWLTLDQMSGLSGELLIKLLQDTGGHLPLLLQWDAKQLRRCGLHEEQIRQLKNPNQRWIADSLDWLSKDAQHFLLPLSDKRYPNQLRQLSRPPLLLFGKGQADILDCPQLAIVGSRSPSSSGQQSAFELAGQLSLAGLIVTSGLALGIDGWAHKGALKVNGKTIAVLGSGLANVYPRRHLALANQISECGGCLLSEFAPGQSALPEHFPRRNRIISGLSLGTLVVEAALRSGSLITARYALEQGRDVFAVPGNIYNPLTEGCHYLIKQGAKLVTAVEDILEEYQNLALEVQNQGHPSSEKSSGNGLAKDPLLVSVEFEVTSIDVIAQRSGMPVTQVLAQLLEYELRGLVAAVPGGYVKLRGK</sequence>
<evidence type="ECO:0000313" key="5">
    <source>
        <dbReference type="EMBL" id="GAA0372857.1"/>
    </source>
</evidence>
<dbReference type="SUPFAM" id="SSF102405">
    <property type="entry name" value="MCP/YpsA-like"/>
    <property type="match status" value="1"/>
</dbReference>
<dbReference type="Pfam" id="PF02481">
    <property type="entry name" value="DNA_processg_A"/>
    <property type="match status" value="1"/>
</dbReference>
<dbReference type="InterPro" id="IPR036388">
    <property type="entry name" value="WH-like_DNA-bd_sf"/>
</dbReference>
<organism evidence="5 6">
    <name type="scientific">Bowmanella denitrificans</name>
    <dbReference type="NCBI Taxonomy" id="366582"/>
    <lineage>
        <taxon>Bacteria</taxon>
        <taxon>Pseudomonadati</taxon>
        <taxon>Pseudomonadota</taxon>
        <taxon>Gammaproteobacteria</taxon>
        <taxon>Alteromonadales</taxon>
        <taxon>Alteromonadaceae</taxon>
        <taxon>Bowmanella</taxon>
    </lineage>
</organism>
<evidence type="ECO:0000259" key="2">
    <source>
        <dbReference type="Pfam" id="PF02481"/>
    </source>
</evidence>
<dbReference type="EMBL" id="BAAAEI010000029">
    <property type="protein sequence ID" value="GAA0372857.1"/>
    <property type="molecule type" value="Genomic_DNA"/>
</dbReference>
<evidence type="ECO:0000259" key="4">
    <source>
        <dbReference type="Pfam" id="PF25317"/>
    </source>
</evidence>
<dbReference type="InterPro" id="IPR057666">
    <property type="entry name" value="DrpA_SLOG"/>
</dbReference>
<proteinExistence type="inferred from homology"/>
<comment type="caution">
    <text evidence="5">The sequence shown here is derived from an EMBL/GenBank/DDBJ whole genome shotgun (WGS) entry which is preliminary data.</text>
</comment>
<evidence type="ECO:0000313" key="6">
    <source>
        <dbReference type="Proteomes" id="UP001501757"/>
    </source>
</evidence>
<dbReference type="InterPro" id="IPR003488">
    <property type="entry name" value="DprA"/>
</dbReference>
<evidence type="ECO:0000256" key="1">
    <source>
        <dbReference type="ARBA" id="ARBA00006525"/>
    </source>
</evidence>